<dbReference type="AlphaFoldDB" id="A0A9N9J1J0"/>
<evidence type="ECO:0000313" key="1">
    <source>
        <dbReference type="EMBL" id="CAG8759364.1"/>
    </source>
</evidence>
<feature type="non-terminal residue" evidence="1">
    <location>
        <position position="40"/>
    </location>
</feature>
<comment type="caution">
    <text evidence="1">The sequence shown here is derived from an EMBL/GenBank/DDBJ whole genome shotgun (WGS) entry which is preliminary data.</text>
</comment>
<keyword evidence="2" id="KW-1185">Reference proteome</keyword>
<reference evidence="1" key="1">
    <citation type="submission" date="2021-06" db="EMBL/GenBank/DDBJ databases">
        <authorList>
            <person name="Kallberg Y."/>
            <person name="Tangrot J."/>
            <person name="Rosling A."/>
        </authorList>
    </citation>
    <scope>NUCLEOTIDE SEQUENCE</scope>
    <source>
        <strain evidence="1">UK204</strain>
    </source>
</reference>
<sequence length="40" mass="4454">LGSNITIRSDIENTIKNLCSTIPIEGLFSDYIFARTLPNI</sequence>
<name>A0A9N9J1J0_9GLOM</name>
<evidence type="ECO:0000313" key="2">
    <source>
        <dbReference type="Proteomes" id="UP000789570"/>
    </source>
</evidence>
<dbReference type="Proteomes" id="UP000789570">
    <property type="component" value="Unassembled WGS sequence"/>
</dbReference>
<proteinExistence type="predicted"/>
<accession>A0A9N9J1J0</accession>
<protein>
    <submittedName>
        <fullName evidence="1">1363_t:CDS:1</fullName>
    </submittedName>
</protein>
<dbReference type="EMBL" id="CAJVPQ010021844">
    <property type="protein sequence ID" value="CAG8759364.1"/>
    <property type="molecule type" value="Genomic_DNA"/>
</dbReference>
<organism evidence="1 2">
    <name type="scientific">Funneliformis caledonium</name>
    <dbReference type="NCBI Taxonomy" id="1117310"/>
    <lineage>
        <taxon>Eukaryota</taxon>
        <taxon>Fungi</taxon>
        <taxon>Fungi incertae sedis</taxon>
        <taxon>Mucoromycota</taxon>
        <taxon>Glomeromycotina</taxon>
        <taxon>Glomeromycetes</taxon>
        <taxon>Glomerales</taxon>
        <taxon>Glomeraceae</taxon>
        <taxon>Funneliformis</taxon>
    </lineage>
</organism>
<gene>
    <name evidence="1" type="ORF">FCALED_LOCUS16827</name>
</gene>
<feature type="non-terminal residue" evidence="1">
    <location>
        <position position="1"/>
    </location>
</feature>